<dbReference type="GO" id="GO:0008270">
    <property type="term" value="F:zinc ion binding"/>
    <property type="evidence" value="ECO:0007669"/>
    <property type="project" value="UniProtKB-UniRule"/>
</dbReference>
<keyword evidence="1" id="KW-0539">Nucleus</keyword>
<gene>
    <name evidence="2" type="ORF">SO802_033249</name>
</gene>
<comment type="caution">
    <text evidence="2">The sequence shown here is derived from an EMBL/GenBank/DDBJ whole genome shotgun (WGS) entry which is preliminary data.</text>
</comment>
<name>A0AAW2BCM6_9ROSI</name>
<dbReference type="GO" id="GO:0006355">
    <property type="term" value="P:regulation of DNA-templated transcription"/>
    <property type="evidence" value="ECO:0007669"/>
    <property type="project" value="UniProtKB-UniRule"/>
</dbReference>
<keyword evidence="1" id="KW-0479">Metal-binding</keyword>
<reference evidence="2 3" key="1">
    <citation type="submission" date="2024-01" db="EMBL/GenBank/DDBJ databases">
        <title>A telomere-to-telomere, gap-free genome of sweet tea (Lithocarpus litseifolius).</title>
        <authorList>
            <person name="Zhou J."/>
        </authorList>
    </citation>
    <scope>NUCLEOTIDE SEQUENCE [LARGE SCALE GENOMIC DNA]</scope>
    <source>
        <strain evidence="2">Zhou-2022a</strain>
        <tissue evidence="2">Leaf</tissue>
    </source>
</reference>
<protein>
    <recommendedName>
        <fullName evidence="1">Protein FAR1-RELATED SEQUENCE</fullName>
    </recommendedName>
</protein>
<dbReference type="EMBL" id="JAZDWU010000012">
    <property type="protein sequence ID" value="KAK9983724.1"/>
    <property type="molecule type" value="Genomic_DNA"/>
</dbReference>
<evidence type="ECO:0000313" key="3">
    <source>
        <dbReference type="Proteomes" id="UP001459277"/>
    </source>
</evidence>
<dbReference type="Proteomes" id="UP001459277">
    <property type="component" value="Unassembled WGS sequence"/>
</dbReference>
<proteinExistence type="inferred from homology"/>
<keyword evidence="1" id="KW-0862">Zinc</keyword>
<dbReference type="PANTHER" id="PTHR31669:SF299">
    <property type="entry name" value="PROTEIN FAR1-RELATED SEQUENCE"/>
    <property type="match status" value="1"/>
</dbReference>
<keyword evidence="1" id="KW-0863">Zinc-finger</keyword>
<dbReference type="GO" id="GO:0005634">
    <property type="term" value="C:nucleus"/>
    <property type="evidence" value="ECO:0007669"/>
    <property type="project" value="UniProtKB-SubCell"/>
</dbReference>
<dbReference type="InterPro" id="IPR031052">
    <property type="entry name" value="FHY3/FAR1"/>
</dbReference>
<comment type="subcellular location">
    <subcellularLocation>
        <location evidence="1">Nucleus</location>
    </subcellularLocation>
</comment>
<evidence type="ECO:0000256" key="1">
    <source>
        <dbReference type="RuleBase" id="RU367018"/>
    </source>
</evidence>
<evidence type="ECO:0000313" key="2">
    <source>
        <dbReference type="EMBL" id="KAK9983724.1"/>
    </source>
</evidence>
<comment type="function">
    <text evidence="1">Putative transcription activator involved in regulating light control of development.</text>
</comment>
<dbReference type="AlphaFoldDB" id="A0AAW2BCM6"/>
<accession>A0AAW2BCM6</accession>
<sequence length="139" mass="16486">MALRKVDGPAMMEYFHKKQLVDSSYFYSIQVDDDGHYSRVLVDKRHQELQAKFKMRQTKMILQSYVEMLRHVVELYSPEMFQMFQDEYMNIADCTIYKANKSDTITEYKVKYSQKIQKHLVKYEASTTTVDSVARSLAL</sequence>
<keyword evidence="3" id="KW-1185">Reference proteome</keyword>
<dbReference type="PANTHER" id="PTHR31669">
    <property type="entry name" value="PROTEIN FAR1-RELATED SEQUENCE 10-RELATED"/>
    <property type="match status" value="1"/>
</dbReference>
<organism evidence="2 3">
    <name type="scientific">Lithocarpus litseifolius</name>
    <dbReference type="NCBI Taxonomy" id="425828"/>
    <lineage>
        <taxon>Eukaryota</taxon>
        <taxon>Viridiplantae</taxon>
        <taxon>Streptophyta</taxon>
        <taxon>Embryophyta</taxon>
        <taxon>Tracheophyta</taxon>
        <taxon>Spermatophyta</taxon>
        <taxon>Magnoliopsida</taxon>
        <taxon>eudicotyledons</taxon>
        <taxon>Gunneridae</taxon>
        <taxon>Pentapetalae</taxon>
        <taxon>rosids</taxon>
        <taxon>fabids</taxon>
        <taxon>Fagales</taxon>
        <taxon>Fagaceae</taxon>
        <taxon>Lithocarpus</taxon>
    </lineage>
</organism>
<comment type="similarity">
    <text evidence="1">Belongs to the FHY3/FAR1 family.</text>
</comment>